<dbReference type="AlphaFoldDB" id="A0A0F9XWM8"/>
<sequence length="131" mass="14918">MDDIPPPLPPPSPLTRADVAAEVAESFKDYYDEEDRGKLEVASVEGIDQYVRSLNLYFVMGEMDADSGGRGWIAEIWVDEAKAEERATYIEKRGKPIYKYPTFFSVQEINLGEELEIHNEDRDPLPPQQLP</sequence>
<accession>A0A0F9XWM8</accession>
<protein>
    <submittedName>
        <fullName evidence="1">Uncharacterized protein</fullName>
    </submittedName>
</protein>
<proteinExistence type="predicted"/>
<name>A0A0F9XWM8_9ZZZZ</name>
<comment type="caution">
    <text evidence="1">The sequence shown here is derived from an EMBL/GenBank/DDBJ whole genome shotgun (WGS) entry which is preliminary data.</text>
</comment>
<dbReference type="EMBL" id="LAZR01000062">
    <property type="protein sequence ID" value="KKN96793.1"/>
    <property type="molecule type" value="Genomic_DNA"/>
</dbReference>
<reference evidence="1" key="1">
    <citation type="journal article" date="2015" name="Nature">
        <title>Complex archaea that bridge the gap between prokaryotes and eukaryotes.</title>
        <authorList>
            <person name="Spang A."/>
            <person name="Saw J.H."/>
            <person name="Jorgensen S.L."/>
            <person name="Zaremba-Niedzwiedzka K."/>
            <person name="Martijn J."/>
            <person name="Lind A.E."/>
            <person name="van Eijk R."/>
            <person name="Schleper C."/>
            <person name="Guy L."/>
            <person name="Ettema T.J."/>
        </authorList>
    </citation>
    <scope>NUCLEOTIDE SEQUENCE</scope>
</reference>
<evidence type="ECO:0000313" key="1">
    <source>
        <dbReference type="EMBL" id="KKN96793.1"/>
    </source>
</evidence>
<gene>
    <name evidence="1" type="ORF">LCGC14_0164370</name>
</gene>
<organism evidence="1">
    <name type="scientific">marine sediment metagenome</name>
    <dbReference type="NCBI Taxonomy" id="412755"/>
    <lineage>
        <taxon>unclassified sequences</taxon>
        <taxon>metagenomes</taxon>
        <taxon>ecological metagenomes</taxon>
    </lineage>
</organism>